<reference evidence="1" key="1">
    <citation type="submission" date="2025-08" db="UniProtKB">
        <authorList>
            <consortium name="Ensembl"/>
        </authorList>
    </citation>
    <scope>IDENTIFICATION</scope>
</reference>
<organism evidence="1 2">
    <name type="scientific">Eptatretus burgeri</name>
    <name type="common">Inshore hagfish</name>
    <dbReference type="NCBI Taxonomy" id="7764"/>
    <lineage>
        <taxon>Eukaryota</taxon>
        <taxon>Metazoa</taxon>
        <taxon>Chordata</taxon>
        <taxon>Craniata</taxon>
        <taxon>Vertebrata</taxon>
        <taxon>Cyclostomata</taxon>
        <taxon>Myxini</taxon>
        <taxon>Myxiniformes</taxon>
        <taxon>Myxinidae</taxon>
        <taxon>Eptatretinae</taxon>
        <taxon>Eptatretus</taxon>
    </lineage>
</organism>
<dbReference type="Proteomes" id="UP000694388">
    <property type="component" value="Unplaced"/>
</dbReference>
<protein>
    <submittedName>
        <fullName evidence="1">Uncharacterized protein</fullName>
    </submittedName>
</protein>
<accession>A0A8C4R0P7</accession>
<evidence type="ECO:0000313" key="1">
    <source>
        <dbReference type="Ensembl" id="ENSEBUP00000022400.1"/>
    </source>
</evidence>
<dbReference type="AlphaFoldDB" id="A0A8C4R0P7"/>
<name>A0A8C4R0P7_EPTBU</name>
<sequence>MGDQMKRSTEMSNSARFHQQRRLKQAMQFYHKDSADLLPLDSLKKLEAVSERICSQLALTLHTCYLQVKPGVCLRSYGLEFEPCQPLNGHQVGLTQRVILPTCPALSDDPEESPRHKTLRTENFTAWSMNRDPLLK</sequence>
<proteinExistence type="predicted"/>
<dbReference type="Ensembl" id="ENSEBUT00000022975.1">
    <property type="protein sequence ID" value="ENSEBUP00000022400.1"/>
    <property type="gene ID" value="ENSEBUG00000013801.1"/>
</dbReference>
<keyword evidence="2" id="KW-1185">Reference proteome</keyword>
<evidence type="ECO:0000313" key="2">
    <source>
        <dbReference type="Proteomes" id="UP000694388"/>
    </source>
</evidence>
<reference evidence="1" key="2">
    <citation type="submission" date="2025-09" db="UniProtKB">
        <authorList>
            <consortium name="Ensembl"/>
        </authorList>
    </citation>
    <scope>IDENTIFICATION</scope>
</reference>